<evidence type="ECO:0000313" key="2">
    <source>
        <dbReference type="Proteomes" id="UP000076722"/>
    </source>
</evidence>
<dbReference type="GO" id="GO:0000070">
    <property type="term" value="P:mitotic sister chromatid segregation"/>
    <property type="evidence" value="ECO:0007669"/>
    <property type="project" value="InterPro"/>
</dbReference>
<dbReference type="PANTHER" id="PTHR31749:SF3">
    <property type="entry name" value="KINETOCHORE-ASSOCIATED PROTEIN NSL1 HOMOLOG"/>
    <property type="match status" value="1"/>
</dbReference>
<dbReference type="Pfam" id="PF08641">
    <property type="entry name" value="Mis14"/>
    <property type="match status" value="1"/>
</dbReference>
<sequence length="205" mass="23123">MSNPSSEGRDDLPRISIETIKDWEKIKTNFSEAVQTCLDEIISSGRSSHVREAVSAHLTEWQSRLVDAASRNVRVNGHNLEGDGEIDRGTEMFDEVLDRRIWSLSEERIAWDKTLSQRRRQAPAQVEALLTDLLERQDEAESQHHPALTPLSDAVPERSLQNLDNISGVQAITMELVSELNTTVPQLVERAERGQMVIQDVAMVE</sequence>
<dbReference type="GO" id="GO:0000444">
    <property type="term" value="C:MIS12/MIND type complex"/>
    <property type="evidence" value="ECO:0007669"/>
    <property type="project" value="TreeGrafter"/>
</dbReference>
<dbReference type="Proteomes" id="UP000076722">
    <property type="component" value="Unassembled WGS sequence"/>
</dbReference>
<accession>A0A165ANC6</accession>
<reference evidence="1 2" key="1">
    <citation type="journal article" date="2016" name="Mol. Biol. Evol.">
        <title>Comparative Genomics of Early-Diverging Mushroom-Forming Fungi Provides Insights into the Origins of Lignocellulose Decay Capabilities.</title>
        <authorList>
            <person name="Nagy L.G."/>
            <person name="Riley R."/>
            <person name="Tritt A."/>
            <person name="Adam C."/>
            <person name="Daum C."/>
            <person name="Floudas D."/>
            <person name="Sun H."/>
            <person name="Yadav J.S."/>
            <person name="Pangilinan J."/>
            <person name="Larsson K.H."/>
            <person name="Matsuura K."/>
            <person name="Barry K."/>
            <person name="Labutti K."/>
            <person name="Kuo R."/>
            <person name="Ohm R.A."/>
            <person name="Bhattacharya S.S."/>
            <person name="Shirouzu T."/>
            <person name="Yoshinaga Y."/>
            <person name="Martin F.M."/>
            <person name="Grigoriev I.V."/>
            <person name="Hibbett D.S."/>
        </authorList>
    </citation>
    <scope>NUCLEOTIDE SEQUENCE [LARGE SCALE GENOMIC DNA]</scope>
    <source>
        <strain evidence="1 2">HHB9708</strain>
    </source>
</reference>
<dbReference type="OrthoDB" id="2135762at2759"/>
<gene>
    <name evidence="1" type="ORF">SISNIDRAFT_448240</name>
</gene>
<dbReference type="PANTHER" id="PTHR31749">
    <property type="entry name" value="KINETOCHORE-ASSOCIATED PROTEIN NSL1 HOMOLOG"/>
    <property type="match status" value="1"/>
</dbReference>
<protein>
    <submittedName>
        <fullName evidence="1">Uncharacterized protein</fullName>
    </submittedName>
</protein>
<evidence type="ECO:0000313" key="1">
    <source>
        <dbReference type="EMBL" id="KZS99338.1"/>
    </source>
</evidence>
<keyword evidence="2" id="KW-1185">Reference proteome</keyword>
<organism evidence="1 2">
    <name type="scientific">Sistotremastrum niveocremeum HHB9708</name>
    <dbReference type="NCBI Taxonomy" id="1314777"/>
    <lineage>
        <taxon>Eukaryota</taxon>
        <taxon>Fungi</taxon>
        <taxon>Dikarya</taxon>
        <taxon>Basidiomycota</taxon>
        <taxon>Agaricomycotina</taxon>
        <taxon>Agaricomycetes</taxon>
        <taxon>Sistotremastrales</taxon>
        <taxon>Sistotremastraceae</taxon>
        <taxon>Sertulicium</taxon>
        <taxon>Sertulicium niveocremeum</taxon>
    </lineage>
</organism>
<dbReference type="AlphaFoldDB" id="A0A165ANC6"/>
<dbReference type="EMBL" id="KV419394">
    <property type="protein sequence ID" value="KZS99338.1"/>
    <property type="molecule type" value="Genomic_DNA"/>
</dbReference>
<dbReference type="InterPro" id="IPR013950">
    <property type="entry name" value="Mis14/Nsl1"/>
</dbReference>
<name>A0A165ANC6_9AGAM</name>
<proteinExistence type="predicted"/>